<protein>
    <submittedName>
        <fullName evidence="1">Uncharacterized protein</fullName>
    </submittedName>
</protein>
<keyword evidence="2" id="KW-1185">Reference proteome</keyword>
<organism evidence="1 2">
    <name type="scientific">Antarcticirhabdus aurantiaca</name>
    <dbReference type="NCBI Taxonomy" id="2606717"/>
    <lineage>
        <taxon>Bacteria</taxon>
        <taxon>Pseudomonadati</taxon>
        <taxon>Pseudomonadota</taxon>
        <taxon>Alphaproteobacteria</taxon>
        <taxon>Hyphomicrobiales</taxon>
        <taxon>Aurantimonadaceae</taxon>
        <taxon>Antarcticirhabdus</taxon>
    </lineage>
</organism>
<evidence type="ECO:0000313" key="1">
    <source>
        <dbReference type="EMBL" id="WAJ27857.1"/>
    </source>
</evidence>
<reference evidence="1" key="1">
    <citation type="submission" date="2022-11" db="EMBL/GenBank/DDBJ databases">
        <title>beta-Carotene-producing bacterium, Jeongeuplla avenae sp. nov., alleviates the salt stress of Arabidopsis seedlings.</title>
        <authorList>
            <person name="Jiang L."/>
            <person name="Lee J."/>
        </authorList>
    </citation>
    <scope>NUCLEOTIDE SEQUENCE</scope>
    <source>
        <strain evidence="1">DY_R2A_6</strain>
    </source>
</reference>
<name>A0ACD4NME0_9HYPH</name>
<dbReference type="Proteomes" id="UP001163223">
    <property type="component" value="Chromosome"/>
</dbReference>
<dbReference type="EMBL" id="CP113520">
    <property type="protein sequence ID" value="WAJ27857.1"/>
    <property type="molecule type" value="Genomic_DNA"/>
</dbReference>
<evidence type="ECO:0000313" key="2">
    <source>
        <dbReference type="Proteomes" id="UP001163223"/>
    </source>
</evidence>
<gene>
    <name evidence="1" type="ORF">OXU80_23930</name>
</gene>
<sequence>MHQAWGTWVTDHIFKGWEGYIITFMFDHIPGRAASQIDQMEKEVVRVYRTLLTRIVRRPQQRCERDRLPRWIVVPDFPVPKHAKTSLGDVTINGGLHMHAIALLPPTSRLTGGLDQHFAAHQALYVRPGFPLCRLHAEPILRTPGTATEYVLKSIRRGRVSGDQILLLPQDRASHIFE</sequence>
<accession>A0ACD4NME0</accession>
<proteinExistence type="predicted"/>